<sequence length="309" mass="33333">MQMALLSTDSVLRYASFFDETTSKDVKSLADWKATQGEARTTVYSMLGRNFNLNPVRGRLGSTYYLTKMSYMRIDLDFTSDDTFSLSAIPMESGVQENNRRGSGPTLQDVGPSWAGGYGVTFNTTDVTAVYLVPQAVRAIGGSARISIPPVGMSSRANTNPYPSTTSISMLANAHTDTTNGQNTAYGYNYGNSTSTINFTMDAGISVNISTLKGISFCGVNRSTSFPAFSNGTTSKRTARLPVVASTDESVNISWAAIVVYTGANDFLMYLLDESEFTVPESMIPGDVYQGSFSDSLPLVRIPAAIYNL</sequence>
<proteinExistence type="predicted"/>
<organism evidence="1 2">
    <name type="scientific">Erwinia phage vB_EamM_Y3</name>
    <dbReference type="NCBI Taxonomy" id="1983553"/>
    <lineage>
        <taxon>Viruses</taxon>
        <taxon>Duplodnaviria</taxon>
        <taxon>Heunggongvirae</taxon>
        <taxon>Uroviricota</taxon>
        <taxon>Caudoviricetes</taxon>
        <taxon>Sasquatchvirus</taxon>
        <taxon>Sasquatchvirus Y3</taxon>
    </lineage>
</organism>
<gene>
    <name evidence="1" type="ORF">Y3_096</name>
</gene>
<reference evidence="1 2" key="1">
    <citation type="submission" date="2017-04" db="EMBL/GenBank/DDBJ databases">
        <authorList>
            <person name="Afonso C.L."/>
            <person name="Miller P.J."/>
            <person name="Scott M.A."/>
            <person name="Spackman E."/>
            <person name="Goraichik I."/>
            <person name="Dimitrov K.M."/>
            <person name="Suarez D.L."/>
            <person name="Swayne D.E."/>
        </authorList>
    </citation>
    <scope>NUCLEOTIDE SEQUENCE [LARGE SCALE GENOMIC DNA]</scope>
</reference>
<dbReference type="Proteomes" id="UP000240568">
    <property type="component" value="Segment"/>
</dbReference>
<accession>A0A2H4IB09</accession>
<protein>
    <submittedName>
        <fullName evidence="1">Uncharacterized protein</fullName>
    </submittedName>
</protein>
<keyword evidence="2" id="KW-1185">Reference proteome</keyword>
<evidence type="ECO:0000313" key="1">
    <source>
        <dbReference type="EMBL" id="ARW58736.1"/>
    </source>
</evidence>
<dbReference type="EMBL" id="KY984068">
    <property type="protein sequence ID" value="ARW58736.1"/>
    <property type="molecule type" value="Genomic_DNA"/>
</dbReference>
<name>A0A2H4IB09_9CAUD</name>
<evidence type="ECO:0000313" key="2">
    <source>
        <dbReference type="Proteomes" id="UP000240568"/>
    </source>
</evidence>